<reference evidence="2 3" key="1">
    <citation type="submission" date="2020-02" db="EMBL/GenBank/DDBJ databases">
        <title>Fructobacillus sp. isolated from paper mulberry of Taiwan.</title>
        <authorList>
            <person name="Lin S.-T."/>
        </authorList>
    </citation>
    <scope>NUCLEOTIDE SEQUENCE [LARGE SCALE GENOMIC DNA]</scope>
    <source>
        <strain evidence="2 3">S1-1</strain>
    </source>
</reference>
<dbReference type="EMBL" id="JAAMFL010000010">
    <property type="protein sequence ID" value="MBS9337977.1"/>
    <property type="molecule type" value="Genomic_DNA"/>
</dbReference>
<keyword evidence="1" id="KW-0472">Membrane</keyword>
<comment type="caution">
    <text evidence="2">The sequence shown here is derived from an EMBL/GenBank/DDBJ whole genome shotgun (WGS) entry which is preliminary data.</text>
</comment>
<proteinExistence type="predicted"/>
<dbReference type="RefSeq" id="WP_213822480.1">
    <property type="nucleotide sequence ID" value="NZ_JAAMFL010000010.1"/>
</dbReference>
<gene>
    <name evidence="2" type="ORF">G6R30_05815</name>
</gene>
<accession>A0ABS5R1E3</accession>
<feature type="transmembrane region" description="Helical" evidence="1">
    <location>
        <begin position="12"/>
        <end position="33"/>
    </location>
</feature>
<protein>
    <recommendedName>
        <fullName evidence="4">Prepilin-type N-terminal cleavage/methylation domain-containing protein</fullName>
    </recommendedName>
</protein>
<sequence length="135" mass="15424">MKQRLRKRSAFALVETTMVLGLVSLLMLLGVAFPKNQEGQEWRTFEKQVMTAIELGRHQAQAANEPVFLDFTADALRLAKRTYPYPRRFVIEKPIRLSIAKSGFISPQSVYWSNGQKRIRLVIQFGGGHVDFKAD</sequence>
<evidence type="ECO:0008006" key="4">
    <source>
        <dbReference type="Google" id="ProtNLM"/>
    </source>
</evidence>
<evidence type="ECO:0000313" key="3">
    <source>
        <dbReference type="Proteomes" id="UP001519503"/>
    </source>
</evidence>
<keyword evidence="3" id="KW-1185">Reference proteome</keyword>
<organism evidence="2 3">
    <name type="scientific">Fructobacillus parabroussonetiae</name>
    <dbReference type="NCBI Taxonomy" id="2713174"/>
    <lineage>
        <taxon>Bacteria</taxon>
        <taxon>Bacillati</taxon>
        <taxon>Bacillota</taxon>
        <taxon>Bacilli</taxon>
        <taxon>Lactobacillales</taxon>
        <taxon>Lactobacillaceae</taxon>
        <taxon>Fructobacillus</taxon>
    </lineage>
</organism>
<keyword evidence="1" id="KW-0812">Transmembrane</keyword>
<name>A0ABS5R1E3_9LACO</name>
<evidence type="ECO:0000256" key="1">
    <source>
        <dbReference type="SAM" id="Phobius"/>
    </source>
</evidence>
<dbReference type="Proteomes" id="UP001519503">
    <property type="component" value="Unassembled WGS sequence"/>
</dbReference>
<keyword evidence="1" id="KW-1133">Transmembrane helix</keyword>
<evidence type="ECO:0000313" key="2">
    <source>
        <dbReference type="EMBL" id="MBS9337977.1"/>
    </source>
</evidence>